<reference evidence="2" key="1">
    <citation type="submission" date="2023-03" db="EMBL/GenBank/DDBJ databases">
        <title>Mating type loci evolution in Malassezia.</title>
        <authorList>
            <person name="Coelho M.A."/>
        </authorList>
    </citation>
    <scope>NUCLEOTIDE SEQUENCE</scope>
    <source>
        <strain evidence="2">CBS 14135</strain>
    </source>
</reference>
<proteinExistence type="predicted"/>
<feature type="region of interest" description="Disordered" evidence="1">
    <location>
        <begin position="1"/>
        <end position="92"/>
    </location>
</feature>
<evidence type="ECO:0000313" key="2">
    <source>
        <dbReference type="EMBL" id="WFC97081.1"/>
    </source>
</evidence>
<feature type="compositionally biased region" description="Low complexity" evidence="1">
    <location>
        <begin position="80"/>
        <end position="92"/>
    </location>
</feature>
<feature type="region of interest" description="Disordered" evidence="1">
    <location>
        <begin position="225"/>
        <end position="345"/>
    </location>
</feature>
<keyword evidence="3" id="KW-1185">Reference proteome</keyword>
<dbReference type="AlphaFoldDB" id="A0AAF0IRH0"/>
<dbReference type="EMBL" id="CP119956">
    <property type="protein sequence ID" value="WFC97081.1"/>
    <property type="molecule type" value="Genomic_DNA"/>
</dbReference>
<feature type="compositionally biased region" description="Low complexity" evidence="1">
    <location>
        <begin position="25"/>
        <end position="44"/>
    </location>
</feature>
<gene>
    <name evidence="2" type="ORF">MBRA1_003746</name>
</gene>
<sequence>MERRFGAAHPVPPSTASTHTPGAAPPLAAASPLAASSPMPASSPRAGTGIVREDAPRRIPLSPLRAAPALQPSPSLVPNAALSSPSAHSGSNSPFLHWANELPDDPVQASHVMHLYPASLAPPFSPGSAMHRTSSDVSQPRSPHTTGLGLQSGAALPQTPSRLIPPVLGTAPRASPEQSIFERNIEATNRVRSPQEAIDASVPPVLDDAASAIVDDASTLEILQPEHAAHIASPPRSPGMRMRNTHLSPVGSGAWTPTRGSSRGRHWSGGPPGENAPTSRSAAHQQQFGRQHGHRRPLSDASNVFTSLPAAREERNSALRPPTPRTPRSRSYSVQTATSPSLSVDGAIIPGNDAATMGHSLDGLADAFVHLATTPSEPRITTPGSVSSPHGSYFALSPDDGARGARAERAAGVASPGAIRYRVLERDAAPAPAPTSPAAREHLQVPGSERKRLSFMAYADIVNERPEQLVDLDESVHLQMQEE</sequence>
<accession>A0AAF0IRH0</accession>
<feature type="region of interest" description="Disordered" evidence="1">
    <location>
        <begin position="124"/>
        <end position="178"/>
    </location>
</feature>
<feature type="compositionally biased region" description="Polar residues" evidence="1">
    <location>
        <begin position="332"/>
        <end position="342"/>
    </location>
</feature>
<protein>
    <submittedName>
        <fullName evidence="2">Uncharacterized protein</fullName>
    </submittedName>
</protein>
<evidence type="ECO:0000256" key="1">
    <source>
        <dbReference type="SAM" id="MobiDB-lite"/>
    </source>
</evidence>
<dbReference type="Proteomes" id="UP001216638">
    <property type="component" value="Chromosome 6"/>
</dbReference>
<organism evidence="2 3">
    <name type="scientific">Malassezia brasiliensis</name>
    <dbReference type="NCBI Taxonomy" id="1821822"/>
    <lineage>
        <taxon>Eukaryota</taxon>
        <taxon>Fungi</taxon>
        <taxon>Dikarya</taxon>
        <taxon>Basidiomycota</taxon>
        <taxon>Ustilaginomycotina</taxon>
        <taxon>Malasseziomycetes</taxon>
        <taxon>Malasseziales</taxon>
        <taxon>Malasseziaceae</taxon>
        <taxon>Malassezia</taxon>
    </lineage>
</organism>
<name>A0AAF0IRH0_9BASI</name>
<evidence type="ECO:0000313" key="3">
    <source>
        <dbReference type="Proteomes" id="UP001216638"/>
    </source>
</evidence>
<feature type="compositionally biased region" description="Polar residues" evidence="1">
    <location>
        <begin position="131"/>
        <end position="149"/>
    </location>
</feature>